<sequence length="736" mass="77894">MGFASKIANGMNRPADGNTNKPGGGVYGGAPPTGYTGGPPSSLQPGGAPGGYQPQQNPQQQQGQQYQAYSGSPAPAGGPQSPSNEREPGNDSTIFLNYPLVLCAPLILISTRPWPALYLLPTFIFFLLAVVRALGRNLSTMSRPYYDPYGHPSQLRPGSTQPPQSPYPTSPSGQYQAYGAPSLPPNKPAHTPSPGPQSPYPGAQPPYQTSQSPYPGSPPAYSAPANPSPSPAPQAYGQAYSQAPYGVPAPPAQGYVQPSPYSTRDQPYGQYTQPQQGYGRPPPPPPQGQPYGSATPQYSQPPTAQGQPYPPQNAPYSGGPVRPPQQGGPPGAAYGPSGGAPPPARATDQQIAAYRQLLIGTIQEKRLQSFYPPERLDKLVQALSNDAPFKVNKLIHELNIPTEVAMDIMKLALFDVILYVDDSGSMEFEERGVRKEQLRSTIEVVASAASTFDDDGISVRFMNSPEQGDGIRNADDVSRLVSRVRFQGLTPLGTSLRNKVLDPMVVAPARAGRLQKPVLIITITDGQPAGEPLDSVSNAIGYAVNEVSRTQYGQGAVSFQFSQVGNDTKARDFLASLDEDPRIGSLIDCTSNFEVEQDEMSRANPPVHLTRELWCAKLMLGAIDSSYDTKDEKAAGRSGAPPPGPPGGQYGGYNYNQPPAQNYNQPPPGQYGSGPGYNQAPYPPSQGQGQGPPQGYGQGYGGGYGASSPHPNQPGYGQSPGGATRGYPGYGAPPRY</sequence>
<evidence type="ECO:0000313" key="2">
    <source>
        <dbReference type="Proteomes" id="UP000249661"/>
    </source>
</evidence>
<organism evidence="1 2">
    <name type="scientific">Aspergillus aculeatinus CBS 121060</name>
    <dbReference type="NCBI Taxonomy" id="1448322"/>
    <lineage>
        <taxon>Eukaryota</taxon>
        <taxon>Fungi</taxon>
        <taxon>Dikarya</taxon>
        <taxon>Ascomycota</taxon>
        <taxon>Pezizomycotina</taxon>
        <taxon>Eurotiomycetes</taxon>
        <taxon>Eurotiomycetidae</taxon>
        <taxon>Eurotiales</taxon>
        <taxon>Aspergillaceae</taxon>
        <taxon>Aspergillus</taxon>
        <taxon>Aspergillus subgen. Circumdati</taxon>
    </lineage>
</organism>
<evidence type="ECO:0000313" key="1">
    <source>
        <dbReference type="EMBL" id="RAH71632.1"/>
    </source>
</evidence>
<proteinExistence type="predicted"/>
<dbReference type="EMBL" id="KZ824948">
    <property type="protein sequence ID" value="RAH71632.1"/>
    <property type="molecule type" value="Genomic_DNA"/>
</dbReference>
<name>A0ACD1HCT0_9EURO</name>
<accession>A0ACD1HCT0</accession>
<dbReference type="Proteomes" id="UP000249661">
    <property type="component" value="Unassembled WGS sequence"/>
</dbReference>
<gene>
    <name evidence="1" type="ORF">BO66DRAFT_427895</name>
</gene>
<protein>
    <submittedName>
        <fullName evidence="1">Uncharacterized protein</fullName>
    </submittedName>
</protein>
<reference evidence="1" key="1">
    <citation type="submission" date="2018-02" db="EMBL/GenBank/DDBJ databases">
        <title>The genomes of Aspergillus section Nigri reveals drivers in fungal speciation.</title>
        <authorList>
            <consortium name="DOE Joint Genome Institute"/>
            <person name="Vesth T.C."/>
            <person name="Nybo J."/>
            <person name="Theobald S."/>
            <person name="Brandl J."/>
            <person name="Frisvad J.C."/>
            <person name="Nielsen K.F."/>
            <person name="Lyhne E.K."/>
            <person name="Kogle M.E."/>
            <person name="Kuo A."/>
            <person name="Riley R."/>
            <person name="Clum A."/>
            <person name="Nolan M."/>
            <person name="Lipzen A."/>
            <person name="Salamov A."/>
            <person name="Henrissat B."/>
            <person name="Wiebenga A."/>
            <person name="De vries R.P."/>
            <person name="Grigoriev I.V."/>
            <person name="Mortensen U.H."/>
            <person name="Andersen M.R."/>
            <person name="Baker S.E."/>
        </authorList>
    </citation>
    <scope>NUCLEOTIDE SEQUENCE</scope>
    <source>
        <strain evidence="1">CBS 121060</strain>
    </source>
</reference>
<keyword evidence="2" id="KW-1185">Reference proteome</keyword>